<dbReference type="PROSITE" id="PS51779">
    <property type="entry name" value="POTRA"/>
    <property type="match status" value="2"/>
</dbReference>
<evidence type="ECO:0000256" key="6">
    <source>
        <dbReference type="ARBA" id="ARBA00023136"/>
    </source>
</evidence>
<keyword evidence="2" id="KW-1134">Transmembrane beta strand</keyword>
<dbReference type="HAMAP" id="MF_01430">
    <property type="entry name" value="OM_assembly_BamA"/>
    <property type="match status" value="1"/>
</dbReference>
<dbReference type="GO" id="GO:0009279">
    <property type="term" value="C:cell outer membrane"/>
    <property type="evidence" value="ECO:0007669"/>
    <property type="project" value="UniProtKB-UniRule"/>
</dbReference>
<proteinExistence type="inferred from homology"/>
<reference evidence="10 11" key="1">
    <citation type="journal article" date="2017" name="Environ. Sci. Technol.">
        <title>Organohalide Respiration with Chlorinated Ethenes under Low pH Conditions.</title>
        <authorList>
            <person name="Yang Y."/>
            <person name="Capiro N.L."/>
            <person name="Marcet T.F."/>
            <person name="Yan J."/>
            <person name="Pennell K.D."/>
            <person name="Loffler F.E."/>
        </authorList>
    </citation>
    <scope>NUCLEOTIDE SEQUENCE [LARGE SCALE GENOMIC DNA]</scope>
    <source>
        <strain evidence="10 11">ACSDCE</strain>
    </source>
</reference>
<evidence type="ECO:0000256" key="2">
    <source>
        <dbReference type="ARBA" id="ARBA00022452"/>
    </source>
</evidence>
<dbReference type="EMBL" id="CP039734">
    <property type="protein sequence ID" value="QIR76258.1"/>
    <property type="molecule type" value="Genomic_DNA"/>
</dbReference>
<sequence>MKKITALSLVVATSLFAAPLKSLQFDGLIHLSPEMASEMIDMRAGDSVDMEKIDKAVKTLYKQNYFEDVWIEEVGEGALVVHVKEKPVIAKIDLVGISDSDKDEINKLIGIKKGEVYDVERAEASKLKIIKFYEDKGYFDTVVESKTTPLTEKLSISLDFIINRGENVVIKKVTLCGSKALSYNDVEPNIANKSEEWLPWMWGFNDGKLRTSDIEHDSARIKDTYMQKGYLDCDVSQPFLKTYLDSYTADLVYNVNEGEQYKVGTIGIEIPEGFIDVQAVIAEMNLQNGKVFNVSKLRKDMTLIETKVADLGYAFVKIVPDVKNDKQNHIANITYRVMPGEKVYINNVRISGNSRTIDRVVRREIYLANGDMYSRTDVDDTKKALKRTGYFEDVEIKEERISKDRMDIVVNVKEASTGSIGGGIGYGSSDGLLLSASVSDGNIFGSGLRAGIDVERSDSELNGAISLANPRLFDSVYSLSGKIYGADNSYYYYDQKKYGINVVLGRKIARNWGVSLGYIIEQDKLSNLTNELQPYKNILWTDETTIKSSVVPGISFNNTDDYYLPRSGISASSSLEIAGLGGDEKFMSSVNKFATYYGLQDLIDYDLILRYKAQFKYLAINAADEKYSYGEKYYMGGIRTVRGYESNSLSPKLSGTDILIGGNTMLVNTVEASFPLVERLKMRGAIFFDYGMIGEDNLDIKRGGTGVALEWISPLGPIGLVFSQPVMDETGDKKASFEFTIGQKF</sequence>
<evidence type="ECO:0000313" key="10">
    <source>
        <dbReference type="EMBL" id="QIR76258.1"/>
    </source>
</evidence>
<dbReference type="PIRSF" id="PIRSF006076">
    <property type="entry name" value="OM_assembly_OMP85"/>
    <property type="match status" value="1"/>
</dbReference>
<dbReference type="InterPro" id="IPR000184">
    <property type="entry name" value="Bac_surfAg_D15"/>
</dbReference>
<dbReference type="InterPro" id="IPR010827">
    <property type="entry name" value="BamA/TamA_POTRA"/>
</dbReference>
<protein>
    <recommendedName>
        <fullName evidence="8">Outer membrane protein assembly factor BamA</fullName>
    </recommendedName>
</protein>
<keyword evidence="5" id="KW-0677">Repeat</keyword>
<feature type="domain" description="POTRA" evidence="9">
    <location>
        <begin position="87"/>
        <end position="161"/>
    </location>
</feature>
<accession>A0A6G9VU82</accession>
<gene>
    <name evidence="10" type="primary">bamA</name>
    <name evidence="10" type="ORF">FA584_08575</name>
</gene>
<evidence type="ECO:0000256" key="1">
    <source>
        <dbReference type="ARBA" id="ARBA00004370"/>
    </source>
</evidence>
<evidence type="ECO:0000256" key="4">
    <source>
        <dbReference type="ARBA" id="ARBA00022729"/>
    </source>
</evidence>
<organism evidence="10 11">
    <name type="scientific">Sulfurospirillum diekertiae</name>
    <dbReference type="NCBI Taxonomy" id="1854492"/>
    <lineage>
        <taxon>Bacteria</taxon>
        <taxon>Pseudomonadati</taxon>
        <taxon>Campylobacterota</taxon>
        <taxon>Epsilonproteobacteria</taxon>
        <taxon>Campylobacterales</taxon>
        <taxon>Sulfurospirillaceae</taxon>
        <taxon>Sulfurospirillum</taxon>
    </lineage>
</organism>
<comment type="subcellular location">
    <subcellularLocation>
        <location evidence="1">Membrane</location>
    </subcellularLocation>
</comment>
<dbReference type="Proteomes" id="UP000502831">
    <property type="component" value="Chromosome"/>
</dbReference>
<keyword evidence="3" id="KW-0812">Transmembrane</keyword>
<dbReference type="PANTHER" id="PTHR12815">
    <property type="entry name" value="SORTING AND ASSEMBLY MACHINERY SAMM50 PROTEIN FAMILY MEMBER"/>
    <property type="match status" value="1"/>
</dbReference>
<evidence type="ECO:0000313" key="11">
    <source>
        <dbReference type="Proteomes" id="UP000502831"/>
    </source>
</evidence>
<dbReference type="PANTHER" id="PTHR12815:SF23">
    <property type="entry name" value="OUTER MEMBRANE PROTEIN ASSEMBLY FACTOR BAMA"/>
    <property type="match status" value="1"/>
</dbReference>
<feature type="domain" description="POTRA" evidence="9">
    <location>
        <begin position="343"/>
        <end position="415"/>
    </location>
</feature>
<keyword evidence="7" id="KW-0998">Cell outer membrane</keyword>
<dbReference type="Pfam" id="PF01103">
    <property type="entry name" value="Omp85"/>
    <property type="match status" value="1"/>
</dbReference>
<dbReference type="InterPro" id="IPR039910">
    <property type="entry name" value="D15-like"/>
</dbReference>
<evidence type="ECO:0000256" key="5">
    <source>
        <dbReference type="ARBA" id="ARBA00022737"/>
    </source>
</evidence>
<evidence type="ECO:0000256" key="8">
    <source>
        <dbReference type="NCBIfam" id="TIGR03303"/>
    </source>
</evidence>
<dbReference type="RefSeq" id="WP_167750024.1">
    <property type="nucleotide sequence ID" value="NZ_CP039734.2"/>
</dbReference>
<dbReference type="InterPro" id="IPR034746">
    <property type="entry name" value="POTRA"/>
</dbReference>
<name>A0A6G9VU82_9BACT</name>
<dbReference type="Gene3D" id="2.40.160.50">
    <property type="entry name" value="membrane protein fhac: a member of the omp85/tpsb transporter family"/>
    <property type="match status" value="1"/>
</dbReference>
<dbReference type="Gene3D" id="3.10.20.310">
    <property type="entry name" value="membrane protein fhac"/>
    <property type="match status" value="5"/>
</dbReference>
<dbReference type="InterPro" id="IPR023707">
    <property type="entry name" value="OM_assembly_BamA"/>
</dbReference>
<keyword evidence="4" id="KW-0732">Signal</keyword>
<dbReference type="GO" id="GO:0071709">
    <property type="term" value="P:membrane assembly"/>
    <property type="evidence" value="ECO:0007669"/>
    <property type="project" value="InterPro"/>
</dbReference>
<evidence type="ECO:0000256" key="7">
    <source>
        <dbReference type="ARBA" id="ARBA00023237"/>
    </source>
</evidence>
<keyword evidence="6" id="KW-0472">Membrane</keyword>
<dbReference type="AlphaFoldDB" id="A0A6G9VU82"/>
<evidence type="ECO:0000259" key="9">
    <source>
        <dbReference type="PROSITE" id="PS51779"/>
    </source>
</evidence>
<evidence type="ECO:0000256" key="3">
    <source>
        <dbReference type="ARBA" id="ARBA00022692"/>
    </source>
</evidence>
<dbReference type="Pfam" id="PF07244">
    <property type="entry name" value="POTRA"/>
    <property type="match status" value="4"/>
</dbReference>
<dbReference type="NCBIfam" id="TIGR03303">
    <property type="entry name" value="OM_YaeT"/>
    <property type="match status" value="1"/>
</dbReference>